<accession>A0A3D9V0R6</accession>
<dbReference type="PANTHER" id="PTHR43818:SF11">
    <property type="entry name" value="BCDNA.GH03377"/>
    <property type="match status" value="1"/>
</dbReference>
<sequence>MSAATTSVAAQSEQPGSSDSSRPLRVGIVGLGFAGNAALQGFLALPDVEVVALAGLEKDRLAELGKQHSIPGLYEHWEDMLEREDLDAVSVATPTQLHAPIAIAALQSGCHVLCEKPLARTGDEAQSIVDAAVNANRVLKVVFNHRQRGDVTLLKRHIDSGALGRIYYAKAHWLRRNGIPGLGSWFTNREMAGGGPLIDLGVHVLDMALHLLGEPRVLSVSASTFAELGPRGLGGASYSAKQVVGSAYEVEDLATAFLRLENGSVLTLETSWATYRDPSDHFGVTLFGTDGGAEIAVKNYQNEDTLRIYTDVAGEPAVVRPVVPRSGGHAAVVRDFVAAIRGGDWSSHVGRDGLARARIIDACYESALKGTEVAVVDRL</sequence>
<dbReference type="InterPro" id="IPR050463">
    <property type="entry name" value="Gfo/Idh/MocA_oxidrdct_glycsds"/>
</dbReference>
<evidence type="ECO:0000259" key="4">
    <source>
        <dbReference type="Pfam" id="PF22725"/>
    </source>
</evidence>
<evidence type="ECO:0000313" key="5">
    <source>
        <dbReference type="EMBL" id="REF35382.1"/>
    </source>
</evidence>
<evidence type="ECO:0000313" key="6">
    <source>
        <dbReference type="Proteomes" id="UP000256485"/>
    </source>
</evidence>
<dbReference type="Pfam" id="PF22725">
    <property type="entry name" value="GFO_IDH_MocA_C3"/>
    <property type="match status" value="1"/>
</dbReference>
<dbReference type="Gene3D" id="3.30.360.10">
    <property type="entry name" value="Dihydrodipicolinate Reductase, domain 2"/>
    <property type="match status" value="1"/>
</dbReference>
<gene>
    <name evidence="5" type="ORF">DFJ64_0761</name>
</gene>
<feature type="domain" description="Gfo/Idh/MocA-like oxidoreductase N-terminal" evidence="3">
    <location>
        <begin position="24"/>
        <end position="141"/>
    </location>
</feature>
<comment type="caution">
    <text evidence="5">The sequence shown here is derived from an EMBL/GenBank/DDBJ whole genome shotgun (WGS) entry which is preliminary data.</text>
</comment>
<evidence type="ECO:0000256" key="2">
    <source>
        <dbReference type="SAM" id="MobiDB-lite"/>
    </source>
</evidence>
<reference evidence="5 6" key="1">
    <citation type="submission" date="2018-08" db="EMBL/GenBank/DDBJ databases">
        <title>Sequencing the genomes of 1000 actinobacteria strains.</title>
        <authorList>
            <person name="Klenk H.-P."/>
        </authorList>
    </citation>
    <scope>NUCLEOTIDE SEQUENCE [LARGE SCALE GENOMIC DNA]</scope>
    <source>
        <strain evidence="5 6">DSM 22891</strain>
    </source>
</reference>
<dbReference type="Pfam" id="PF01408">
    <property type="entry name" value="GFO_IDH_MocA"/>
    <property type="match status" value="1"/>
</dbReference>
<dbReference type="SUPFAM" id="SSF51735">
    <property type="entry name" value="NAD(P)-binding Rossmann-fold domains"/>
    <property type="match status" value="1"/>
</dbReference>
<dbReference type="SUPFAM" id="SSF55347">
    <property type="entry name" value="Glyceraldehyde-3-phosphate dehydrogenase-like, C-terminal domain"/>
    <property type="match status" value="1"/>
</dbReference>
<dbReference type="InterPro" id="IPR055170">
    <property type="entry name" value="GFO_IDH_MocA-like_dom"/>
</dbReference>
<name>A0A3D9V0R6_THECX</name>
<keyword evidence="1" id="KW-0560">Oxidoreductase</keyword>
<feature type="region of interest" description="Disordered" evidence="2">
    <location>
        <begin position="1"/>
        <end position="21"/>
    </location>
</feature>
<dbReference type="InterPro" id="IPR036291">
    <property type="entry name" value="NAD(P)-bd_dom_sf"/>
</dbReference>
<evidence type="ECO:0000256" key="1">
    <source>
        <dbReference type="ARBA" id="ARBA00023002"/>
    </source>
</evidence>
<dbReference type="GO" id="GO:0000166">
    <property type="term" value="F:nucleotide binding"/>
    <property type="evidence" value="ECO:0007669"/>
    <property type="project" value="InterPro"/>
</dbReference>
<dbReference type="GO" id="GO:0016491">
    <property type="term" value="F:oxidoreductase activity"/>
    <property type="evidence" value="ECO:0007669"/>
    <property type="project" value="UniProtKB-KW"/>
</dbReference>
<dbReference type="EMBL" id="QTUC01000001">
    <property type="protein sequence ID" value="REF35382.1"/>
    <property type="molecule type" value="Genomic_DNA"/>
</dbReference>
<keyword evidence="6" id="KW-1185">Reference proteome</keyword>
<evidence type="ECO:0000259" key="3">
    <source>
        <dbReference type="Pfam" id="PF01408"/>
    </source>
</evidence>
<feature type="domain" description="GFO/IDH/MocA-like oxidoreductase" evidence="4">
    <location>
        <begin position="153"/>
        <end position="293"/>
    </location>
</feature>
<proteinExistence type="predicted"/>
<dbReference type="InterPro" id="IPR000683">
    <property type="entry name" value="Gfo/Idh/MocA-like_OxRdtase_N"/>
</dbReference>
<dbReference type="AlphaFoldDB" id="A0A3D9V0R6"/>
<dbReference type="Gene3D" id="3.40.50.720">
    <property type="entry name" value="NAD(P)-binding Rossmann-like Domain"/>
    <property type="match status" value="1"/>
</dbReference>
<organism evidence="5 6">
    <name type="scientific">Thermasporomyces composti</name>
    <dbReference type="NCBI Taxonomy" id="696763"/>
    <lineage>
        <taxon>Bacteria</taxon>
        <taxon>Bacillati</taxon>
        <taxon>Actinomycetota</taxon>
        <taxon>Actinomycetes</taxon>
        <taxon>Propionibacteriales</taxon>
        <taxon>Nocardioidaceae</taxon>
        <taxon>Thermasporomyces</taxon>
    </lineage>
</organism>
<protein>
    <submittedName>
        <fullName evidence="5">Putative dehydrogenase</fullName>
    </submittedName>
</protein>
<dbReference type="PANTHER" id="PTHR43818">
    <property type="entry name" value="BCDNA.GH03377"/>
    <property type="match status" value="1"/>
</dbReference>
<dbReference type="Proteomes" id="UP000256485">
    <property type="component" value="Unassembled WGS sequence"/>
</dbReference>